<evidence type="ECO:0000313" key="1">
    <source>
        <dbReference type="EMBL" id="EFQ30373.1"/>
    </source>
</evidence>
<dbReference type="EMBL" id="GG697349">
    <property type="protein sequence ID" value="EFQ30373.1"/>
    <property type="molecule type" value="Genomic_DNA"/>
</dbReference>
<dbReference type="HOGENOM" id="CLU_1677754_0_0_1"/>
<reference evidence="2" key="1">
    <citation type="journal article" date="2012" name="Nat. Genet.">
        <title>Lifestyle transitions in plant pathogenic Colletotrichum fungi deciphered by genome and transcriptome analyses.</title>
        <authorList>
            <person name="O'Connell R.J."/>
            <person name="Thon M.R."/>
            <person name="Hacquard S."/>
            <person name="Amyotte S.G."/>
            <person name="Kleemann J."/>
            <person name="Torres M.F."/>
            <person name="Damm U."/>
            <person name="Buiate E.A."/>
            <person name="Epstein L."/>
            <person name="Alkan N."/>
            <person name="Altmueller J."/>
            <person name="Alvarado-Balderrama L."/>
            <person name="Bauser C.A."/>
            <person name="Becker C."/>
            <person name="Birren B.W."/>
            <person name="Chen Z."/>
            <person name="Choi J."/>
            <person name="Crouch J.A."/>
            <person name="Duvick J.P."/>
            <person name="Farman M.A."/>
            <person name="Gan P."/>
            <person name="Heiman D."/>
            <person name="Henrissat B."/>
            <person name="Howard R.J."/>
            <person name="Kabbage M."/>
            <person name="Koch C."/>
            <person name="Kracher B."/>
            <person name="Kubo Y."/>
            <person name="Law A.D."/>
            <person name="Lebrun M.-H."/>
            <person name="Lee Y.-H."/>
            <person name="Miyara I."/>
            <person name="Moore N."/>
            <person name="Neumann U."/>
            <person name="Nordstroem K."/>
            <person name="Panaccione D.G."/>
            <person name="Panstruga R."/>
            <person name="Place M."/>
            <person name="Proctor R.H."/>
            <person name="Prusky D."/>
            <person name="Rech G."/>
            <person name="Reinhardt R."/>
            <person name="Rollins J.A."/>
            <person name="Rounsley S."/>
            <person name="Schardl C.L."/>
            <person name="Schwartz D.C."/>
            <person name="Shenoy N."/>
            <person name="Shirasu K."/>
            <person name="Sikhakolli U.R."/>
            <person name="Stueber K."/>
            <person name="Sukno S.A."/>
            <person name="Sweigard J.A."/>
            <person name="Takano Y."/>
            <person name="Takahara H."/>
            <person name="Trail F."/>
            <person name="van der Does H.C."/>
            <person name="Voll L.M."/>
            <person name="Will I."/>
            <person name="Young S."/>
            <person name="Zeng Q."/>
            <person name="Zhang J."/>
            <person name="Zhou S."/>
            <person name="Dickman M.B."/>
            <person name="Schulze-Lefert P."/>
            <person name="Ver Loren van Themaat E."/>
            <person name="Ma L.-J."/>
            <person name="Vaillancourt L.J."/>
        </authorList>
    </citation>
    <scope>NUCLEOTIDE SEQUENCE [LARGE SCALE GENOMIC DNA]</scope>
    <source>
        <strain evidence="2">M1.001 / M2 / FGSC 10212</strain>
    </source>
</reference>
<gene>
    <name evidence="1" type="ORF">GLRG_05517</name>
</gene>
<accession>E3QHN5</accession>
<dbReference type="RefSeq" id="XP_008094393.1">
    <property type="nucleotide sequence ID" value="XM_008096202.1"/>
</dbReference>
<keyword evidence="2" id="KW-1185">Reference proteome</keyword>
<name>E3QHN5_COLGM</name>
<organism evidence="2">
    <name type="scientific">Colletotrichum graminicola (strain M1.001 / M2 / FGSC 10212)</name>
    <name type="common">Maize anthracnose fungus</name>
    <name type="synonym">Glomerella graminicola</name>
    <dbReference type="NCBI Taxonomy" id="645133"/>
    <lineage>
        <taxon>Eukaryota</taxon>
        <taxon>Fungi</taxon>
        <taxon>Dikarya</taxon>
        <taxon>Ascomycota</taxon>
        <taxon>Pezizomycotina</taxon>
        <taxon>Sordariomycetes</taxon>
        <taxon>Hypocreomycetidae</taxon>
        <taxon>Glomerellales</taxon>
        <taxon>Glomerellaceae</taxon>
        <taxon>Colletotrichum</taxon>
        <taxon>Colletotrichum graminicola species complex</taxon>
    </lineage>
</organism>
<sequence>MRASLTGAPLLCRLPTALTSHARTRDNADHVLVTRDTNVPYPGSTAGALPASICNRPGLHVGPGAGRARWSSMSRCCASVKGGATETLEAVTGYTRHRPDANIATVRGFTGHWVGALSRTYLMAGGGFKSQDCVCDTGAGQNMPDKWDETWAAGQRV</sequence>
<dbReference type="AlphaFoldDB" id="E3QHN5"/>
<dbReference type="VEuPathDB" id="FungiDB:GLRG_05517"/>
<dbReference type="GeneID" id="24410882"/>
<proteinExistence type="predicted"/>
<evidence type="ECO:0000313" key="2">
    <source>
        <dbReference type="Proteomes" id="UP000008782"/>
    </source>
</evidence>
<protein>
    <submittedName>
        <fullName evidence="1">Uncharacterized protein</fullName>
    </submittedName>
</protein>
<dbReference type="Proteomes" id="UP000008782">
    <property type="component" value="Unassembled WGS sequence"/>
</dbReference>